<evidence type="ECO:0000313" key="1">
    <source>
        <dbReference type="EMBL" id="MCZ7909097.1"/>
    </source>
</evidence>
<dbReference type="NCBIfam" id="TIGR01459">
    <property type="entry name" value="HAD-SF-IIA-hyp4"/>
    <property type="match status" value="1"/>
</dbReference>
<gene>
    <name evidence="1" type="ORF">O9X94_07235</name>
</gene>
<accession>A0A9X3HKH2</accession>
<comment type="caution">
    <text evidence="1">The sequence shown here is derived from an EMBL/GenBank/DDBJ whole genome shotgun (WGS) entry which is preliminary data.</text>
</comment>
<dbReference type="InterPro" id="IPR036412">
    <property type="entry name" value="HAD-like_sf"/>
</dbReference>
<dbReference type="InterPro" id="IPR023214">
    <property type="entry name" value="HAD_sf"/>
</dbReference>
<dbReference type="InterPro" id="IPR006356">
    <property type="entry name" value="HAD-SF_hydro_IIA_hyp3"/>
</dbReference>
<dbReference type="AlphaFoldDB" id="A0A9X3HKH2"/>
<dbReference type="PANTHER" id="PTHR19288">
    <property type="entry name" value="4-NITROPHENYLPHOSPHATASE-RELATED"/>
    <property type="match status" value="1"/>
</dbReference>
<name>A0A9X3HKH2_9HYPH</name>
<dbReference type="NCBIfam" id="TIGR01460">
    <property type="entry name" value="HAD-SF-IIA"/>
    <property type="match status" value="1"/>
</dbReference>
<dbReference type="Gene3D" id="3.40.50.1000">
    <property type="entry name" value="HAD superfamily/HAD-like"/>
    <property type="match status" value="2"/>
</dbReference>
<dbReference type="RefSeq" id="WP_269830987.1">
    <property type="nucleotide sequence ID" value="NZ_JAPZLT010000003.1"/>
</dbReference>
<keyword evidence="1" id="KW-0378">Hydrolase</keyword>
<dbReference type="Pfam" id="PF13344">
    <property type="entry name" value="Hydrolase_6"/>
    <property type="match status" value="1"/>
</dbReference>
<dbReference type="GO" id="GO:0016791">
    <property type="term" value="F:phosphatase activity"/>
    <property type="evidence" value="ECO:0007669"/>
    <property type="project" value="TreeGrafter"/>
</dbReference>
<organism evidence="1 2">
    <name type="scientific">Agrobacterium leguminum</name>
    <dbReference type="NCBI Taxonomy" id="2792015"/>
    <lineage>
        <taxon>Bacteria</taxon>
        <taxon>Pseudomonadati</taxon>
        <taxon>Pseudomonadota</taxon>
        <taxon>Alphaproteobacteria</taxon>
        <taxon>Hyphomicrobiales</taxon>
        <taxon>Rhizobiaceae</taxon>
        <taxon>Rhizobium/Agrobacterium group</taxon>
        <taxon>Agrobacterium</taxon>
    </lineage>
</organism>
<evidence type="ECO:0000313" key="2">
    <source>
        <dbReference type="Proteomes" id="UP001151309"/>
    </source>
</evidence>
<protein>
    <submittedName>
        <fullName evidence="1">TIGR01459 family HAD-type hydrolase</fullName>
    </submittedName>
</protein>
<dbReference type="PANTHER" id="PTHR19288:SF90">
    <property type="entry name" value="OS08G0542600 PROTEIN"/>
    <property type="match status" value="1"/>
</dbReference>
<dbReference type="Pfam" id="PF13242">
    <property type="entry name" value="Hydrolase_like"/>
    <property type="match status" value="1"/>
</dbReference>
<dbReference type="EMBL" id="JAPZLT010000003">
    <property type="protein sequence ID" value="MCZ7909097.1"/>
    <property type="molecule type" value="Genomic_DNA"/>
</dbReference>
<proteinExistence type="predicted"/>
<dbReference type="SUPFAM" id="SSF56784">
    <property type="entry name" value="HAD-like"/>
    <property type="match status" value="1"/>
</dbReference>
<dbReference type="Proteomes" id="UP001151309">
    <property type="component" value="Unassembled WGS sequence"/>
</dbReference>
<reference evidence="1" key="1">
    <citation type="submission" date="2022-12" db="EMBL/GenBank/DDBJ databases">
        <title>Draft genome sequences of 22 rhizogenic Agrobacterium biovar 1 strains, the causative agent of hairy root disease.</title>
        <authorList>
            <person name="Kim N."/>
            <person name="Vargas P."/>
            <person name="Rediers H."/>
        </authorList>
    </citation>
    <scope>NUCLEOTIDE SEQUENCE</scope>
    <source>
        <strain evidence="1">ST07.17.026</strain>
    </source>
</reference>
<dbReference type="InterPro" id="IPR006357">
    <property type="entry name" value="HAD-SF_hydro_IIA"/>
</dbReference>
<keyword evidence="2" id="KW-1185">Reference proteome</keyword>
<sequence>MSIAPHTNLAALAARYDVFLIDQFGVLRDDEHAYPGANEALLYLKKLGKTVVILSNSGRSGDYNAERLVKLGFDRAGFDHFLTSGDVAHDILARKTAGGTERTRCLTISSGGDRNLADRLGFESVKDARIADIVIVSGSEAEKVPLSIYRLMLEPAAQRGVPCYCTNPDRHKLTTGGRVAPGAGSIALAYQELGGPVRWFGKPYPAIYEHAQSLLSSPASDRIICIGDSLEHDIAGAVRASLASCLVRTGILAKNSDAELAEIADGYGARPDFLMDRFKI</sequence>
<dbReference type="GO" id="GO:0005737">
    <property type="term" value="C:cytoplasm"/>
    <property type="evidence" value="ECO:0007669"/>
    <property type="project" value="TreeGrafter"/>
</dbReference>